<dbReference type="NCBIfam" id="TIGR00531">
    <property type="entry name" value="BCCP"/>
    <property type="match status" value="1"/>
</dbReference>
<dbReference type="PRINTS" id="PR01071">
    <property type="entry name" value="ACOABIOTINCC"/>
</dbReference>
<evidence type="ECO:0000313" key="5">
    <source>
        <dbReference type="EMBL" id="ARJ07694.1"/>
    </source>
</evidence>
<gene>
    <name evidence="5" type="ORF">B5808_20185</name>
</gene>
<dbReference type="SUPFAM" id="SSF51230">
    <property type="entry name" value="Single hybrid motif"/>
    <property type="match status" value="1"/>
</dbReference>
<dbReference type="Pfam" id="PF00364">
    <property type="entry name" value="Biotin_lipoyl"/>
    <property type="match status" value="1"/>
</dbReference>
<dbReference type="RefSeq" id="WP_085021829.1">
    <property type="nucleotide sequence ID" value="NZ_BMHD01000003.1"/>
</dbReference>
<dbReference type="KEGG" id="cphy:B5808_20185"/>
<dbReference type="InterPro" id="IPR050709">
    <property type="entry name" value="Biotin_Carboxyl_Carrier/Decarb"/>
</dbReference>
<keyword evidence="3" id="KW-0276">Fatty acid metabolism</keyword>
<dbReference type="UniPathway" id="UPA00094"/>
<dbReference type="Proteomes" id="UP000192775">
    <property type="component" value="Plasmid unnamed1"/>
</dbReference>
<dbReference type="PANTHER" id="PTHR45266:SF3">
    <property type="entry name" value="OXALOACETATE DECARBOXYLASE ALPHA CHAIN"/>
    <property type="match status" value="1"/>
</dbReference>
<protein>
    <recommendedName>
        <fullName evidence="1 3">Biotin carboxyl carrier protein of acetyl-CoA carboxylase</fullName>
    </recommendedName>
</protein>
<geneLocation type="plasmid" evidence="5">
    <name>unnamed1</name>
</geneLocation>
<dbReference type="PROSITE" id="PS50968">
    <property type="entry name" value="BIOTINYL_LIPOYL"/>
    <property type="match status" value="1"/>
</dbReference>
<comment type="pathway">
    <text evidence="3">Lipid metabolism; fatty acid biosynthesis.</text>
</comment>
<dbReference type="Gene3D" id="2.40.50.100">
    <property type="match status" value="1"/>
</dbReference>
<proteinExistence type="predicted"/>
<evidence type="ECO:0000256" key="2">
    <source>
        <dbReference type="ARBA" id="ARBA00023267"/>
    </source>
</evidence>
<dbReference type="GO" id="GO:0006633">
    <property type="term" value="P:fatty acid biosynthetic process"/>
    <property type="evidence" value="ECO:0007669"/>
    <property type="project" value="UniProtKB-UniPathway"/>
</dbReference>
<keyword evidence="6" id="KW-1185">Reference proteome</keyword>
<evidence type="ECO:0000313" key="6">
    <source>
        <dbReference type="Proteomes" id="UP000192775"/>
    </source>
</evidence>
<evidence type="ECO:0000256" key="3">
    <source>
        <dbReference type="RuleBase" id="RU364072"/>
    </source>
</evidence>
<keyword evidence="3" id="KW-0444">Lipid biosynthesis</keyword>
<organism evidence="5 6">
    <name type="scientific">Cnuibacter physcomitrellae</name>
    <dbReference type="NCBI Taxonomy" id="1619308"/>
    <lineage>
        <taxon>Bacteria</taxon>
        <taxon>Bacillati</taxon>
        <taxon>Actinomycetota</taxon>
        <taxon>Actinomycetes</taxon>
        <taxon>Micrococcales</taxon>
        <taxon>Microbacteriaceae</taxon>
        <taxon>Cnuibacter</taxon>
    </lineage>
</organism>
<evidence type="ECO:0000256" key="1">
    <source>
        <dbReference type="ARBA" id="ARBA00017562"/>
    </source>
</evidence>
<evidence type="ECO:0000256" key="4">
    <source>
        <dbReference type="SAM" id="MobiDB-lite"/>
    </source>
</evidence>
<dbReference type="InterPro" id="IPR011053">
    <property type="entry name" value="Single_hybrid_motif"/>
</dbReference>
<dbReference type="AlphaFoldDB" id="A0A1X9LR66"/>
<name>A0A1X9LR66_9MICO</name>
<dbReference type="InterPro" id="IPR001249">
    <property type="entry name" value="AcCoA_biotinCC"/>
</dbReference>
<keyword evidence="3" id="KW-0275">Fatty acid biosynthesis</keyword>
<dbReference type="PANTHER" id="PTHR45266">
    <property type="entry name" value="OXALOACETATE DECARBOXYLASE ALPHA CHAIN"/>
    <property type="match status" value="1"/>
</dbReference>
<reference evidence="5 6" key="1">
    <citation type="submission" date="2017-04" db="EMBL/GenBank/DDBJ databases">
        <authorList>
            <person name="Afonso C.L."/>
            <person name="Miller P.J."/>
            <person name="Scott M.A."/>
            <person name="Spackman E."/>
            <person name="Goraichik I."/>
            <person name="Dimitrov K.M."/>
            <person name="Suarez D.L."/>
            <person name="Swayne D.E."/>
        </authorList>
    </citation>
    <scope>NUCLEOTIDE SEQUENCE [LARGE SCALE GENOMIC DNA]</scope>
    <source>
        <strain evidence="6">XA(T)</strain>
        <plasmid evidence="6">Plasmid unnamed1</plasmid>
    </source>
</reference>
<dbReference type="CDD" id="cd06850">
    <property type="entry name" value="biotinyl_domain"/>
    <property type="match status" value="1"/>
</dbReference>
<keyword evidence="2 3" id="KW-0092">Biotin</keyword>
<dbReference type="EMBL" id="CP020716">
    <property type="protein sequence ID" value="ARJ07694.1"/>
    <property type="molecule type" value="Genomic_DNA"/>
</dbReference>
<dbReference type="GO" id="GO:0009317">
    <property type="term" value="C:acetyl-CoA carboxylase complex"/>
    <property type="evidence" value="ECO:0007669"/>
    <property type="project" value="InterPro"/>
</dbReference>
<feature type="region of interest" description="Disordered" evidence="4">
    <location>
        <begin position="42"/>
        <end position="91"/>
    </location>
</feature>
<dbReference type="InterPro" id="IPR000089">
    <property type="entry name" value="Biotin_lipoyl"/>
</dbReference>
<accession>A0A1X9LR66</accession>
<comment type="function">
    <text evidence="3">This protein is a component of the acetyl coenzyme A carboxylase complex; first, biotin carboxylase catalyzes the carboxylation of the carrier protein and then the transcarboxylase transfers the carboxyl group to form malonyl-CoA.</text>
</comment>
<dbReference type="GO" id="GO:0003989">
    <property type="term" value="F:acetyl-CoA carboxylase activity"/>
    <property type="evidence" value="ECO:0007669"/>
    <property type="project" value="InterPro"/>
</dbReference>
<keyword evidence="3" id="KW-0443">Lipid metabolism</keyword>
<feature type="compositionally biased region" description="Low complexity" evidence="4">
    <location>
        <begin position="49"/>
        <end position="89"/>
    </location>
</feature>
<sequence length="177" mass="18317">MPLNPPDIKELKAIVDWVNLTEDVRELSIKFGDVELFISRDRQSGSQRTTAPALAAPAPAAEQTPVPAAPVSAAPAAPAPATQAPAAPTGGAGDVAADEVLVKAPMVGVFYASPKPGDPPFVSVGDAVTSATVVGIVEVMKLMNNLEAKTEGTVVRILVKNEQAVEYGQPLMVIKRA</sequence>
<keyword evidence="5" id="KW-0614">Plasmid</keyword>